<evidence type="ECO:0000259" key="2">
    <source>
        <dbReference type="Pfam" id="PF00005"/>
    </source>
</evidence>
<feature type="region of interest" description="Disordered" evidence="1">
    <location>
        <begin position="217"/>
        <end position="236"/>
    </location>
</feature>
<dbReference type="InterPro" id="IPR003439">
    <property type="entry name" value="ABC_transporter-like_ATP-bd"/>
</dbReference>
<feature type="domain" description="ABC transporter" evidence="2">
    <location>
        <begin position="12"/>
        <end position="61"/>
    </location>
</feature>
<evidence type="ECO:0000256" key="1">
    <source>
        <dbReference type="SAM" id="MobiDB-lite"/>
    </source>
</evidence>
<dbReference type="AlphaFoldDB" id="A0A8S3F1V9"/>
<evidence type="ECO:0000313" key="4">
    <source>
        <dbReference type="Proteomes" id="UP000676336"/>
    </source>
</evidence>
<accession>A0A8S3F1V9</accession>
<feature type="compositionally biased region" description="Low complexity" evidence="1">
    <location>
        <begin position="220"/>
        <end position="230"/>
    </location>
</feature>
<gene>
    <name evidence="3" type="ORF">SMN809_LOCUS61460</name>
</gene>
<sequence length="236" mass="26418">LKGHPSHDVDREINEMVNVLLLNDKLNVLSSALSGGMKRKLSVGIALIANSKVVILDEPTSGMDPAARRSTWDMLQRFRLDRTILFTTHFMDEADVLGDRIAIMGDGRMRCFGSPFFLKTSYGVGYHLILSKSETADTNHIFQMIQTHVQEAKLESAISAECKILLPHASSAKFPTLFEALEKNKDALEIFSIGLSETSIEEVFMKIVEEDEPDKIRTTTNYPLNSNNLDNNEETN</sequence>
<comment type="caution">
    <text evidence="3">The sequence shown here is derived from an EMBL/GenBank/DDBJ whole genome shotgun (WGS) entry which is preliminary data.</text>
</comment>
<dbReference type="GO" id="GO:0140359">
    <property type="term" value="F:ABC-type transporter activity"/>
    <property type="evidence" value="ECO:0007669"/>
    <property type="project" value="InterPro"/>
</dbReference>
<evidence type="ECO:0000313" key="3">
    <source>
        <dbReference type="EMBL" id="CAF5096506.1"/>
    </source>
</evidence>
<protein>
    <recommendedName>
        <fullName evidence="2">ABC transporter domain-containing protein</fullName>
    </recommendedName>
</protein>
<dbReference type="InterPro" id="IPR027417">
    <property type="entry name" value="P-loop_NTPase"/>
</dbReference>
<dbReference type="GO" id="GO:0005524">
    <property type="term" value="F:ATP binding"/>
    <property type="evidence" value="ECO:0007669"/>
    <property type="project" value="InterPro"/>
</dbReference>
<dbReference type="InterPro" id="IPR026082">
    <property type="entry name" value="ABCA"/>
</dbReference>
<dbReference type="Proteomes" id="UP000676336">
    <property type="component" value="Unassembled WGS sequence"/>
</dbReference>
<dbReference type="SUPFAM" id="SSF52540">
    <property type="entry name" value="P-loop containing nucleoside triphosphate hydrolases"/>
    <property type="match status" value="1"/>
</dbReference>
<dbReference type="GO" id="GO:0016020">
    <property type="term" value="C:membrane"/>
    <property type="evidence" value="ECO:0007669"/>
    <property type="project" value="InterPro"/>
</dbReference>
<dbReference type="PANTHER" id="PTHR19229">
    <property type="entry name" value="ATP-BINDING CASSETTE TRANSPORTER SUBFAMILY A ABCA"/>
    <property type="match status" value="1"/>
</dbReference>
<dbReference type="Gene3D" id="3.40.50.300">
    <property type="entry name" value="P-loop containing nucleotide triphosphate hydrolases"/>
    <property type="match status" value="1"/>
</dbReference>
<feature type="non-terminal residue" evidence="3">
    <location>
        <position position="1"/>
    </location>
</feature>
<dbReference type="PANTHER" id="PTHR19229:SF250">
    <property type="entry name" value="ABC TRANSPORTER DOMAIN-CONTAINING PROTEIN-RELATED"/>
    <property type="match status" value="1"/>
</dbReference>
<proteinExistence type="predicted"/>
<feature type="non-terminal residue" evidence="3">
    <location>
        <position position="236"/>
    </location>
</feature>
<reference evidence="3" key="1">
    <citation type="submission" date="2021-02" db="EMBL/GenBank/DDBJ databases">
        <authorList>
            <person name="Nowell W R."/>
        </authorList>
    </citation>
    <scope>NUCLEOTIDE SEQUENCE</scope>
</reference>
<organism evidence="3 4">
    <name type="scientific">Rotaria magnacalcarata</name>
    <dbReference type="NCBI Taxonomy" id="392030"/>
    <lineage>
        <taxon>Eukaryota</taxon>
        <taxon>Metazoa</taxon>
        <taxon>Spiralia</taxon>
        <taxon>Gnathifera</taxon>
        <taxon>Rotifera</taxon>
        <taxon>Eurotatoria</taxon>
        <taxon>Bdelloidea</taxon>
        <taxon>Philodinida</taxon>
        <taxon>Philodinidae</taxon>
        <taxon>Rotaria</taxon>
    </lineage>
</organism>
<name>A0A8S3F1V9_9BILA</name>
<dbReference type="GO" id="GO:0016887">
    <property type="term" value="F:ATP hydrolysis activity"/>
    <property type="evidence" value="ECO:0007669"/>
    <property type="project" value="InterPro"/>
</dbReference>
<dbReference type="EMBL" id="CAJOBI010246698">
    <property type="protein sequence ID" value="CAF5096506.1"/>
    <property type="molecule type" value="Genomic_DNA"/>
</dbReference>
<dbReference type="Pfam" id="PF00005">
    <property type="entry name" value="ABC_tran"/>
    <property type="match status" value="1"/>
</dbReference>
<dbReference type="GO" id="GO:0005319">
    <property type="term" value="F:lipid transporter activity"/>
    <property type="evidence" value="ECO:0007669"/>
    <property type="project" value="TreeGrafter"/>
</dbReference>